<feature type="compositionally biased region" description="Acidic residues" evidence="9">
    <location>
        <begin position="458"/>
        <end position="471"/>
    </location>
</feature>
<dbReference type="RefSeq" id="XP_020654764.2">
    <property type="nucleotide sequence ID" value="XM_020799105.2"/>
</dbReference>
<reference evidence="11" key="1">
    <citation type="submission" date="2025-05" db="UniProtKB">
        <authorList>
            <consortium name="RefSeq"/>
        </authorList>
    </citation>
    <scope>NUCLEOTIDE SEQUENCE [LARGE SCALE GENOMIC DNA]</scope>
</reference>
<proteinExistence type="inferred from homology"/>
<evidence type="ECO:0000313" key="12">
    <source>
        <dbReference type="RefSeq" id="XP_020654764.2"/>
    </source>
</evidence>
<keyword evidence="11" id="KW-1185">Reference proteome</keyword>
<comment type="function">
    <text evidence="8">Regulator of the tubulin polyglutamylase complex (TPGC) that controls cytoskeletal organization, nuclear shape, and cilium disassembly by balancing microtubule and actin assembly. Regulates the assembly and stability of the TPGC and thereby modulates polyglutamylation of the microtubule, which antagonizes MAP4 binding.</text>
</comment>
<evidence type="ECO:0000256" key="3">
    <source>
        <dbReference type="ARBA" id="ARBA00022553"/>
    </source>
</evidence>
<dbReference type="OrthoDB" id="197906at2759"/>
<dbReference type="AlphaFoldDB" id="A0A6J0U971"/>
<comment type="subcellular location">
    <subcellularLocation>
        <location evidence="1">Cytoplasm</location>
        <location evidence="1">Cytoskeleton</location>
        <location evidence="1">Microtubule organizing center</location>
        <location evidence="1">Centrosome</location>
        <location evidence="1">Centriolar satellite</location>
    </subcellularLocation>
</comment>
<keyword evidence="4" id="KW-0493">Microtubule</keyword>
<feature type="chain" id="PRO_5045193291" description="Centriolar satellite-associated tubulin polyglutamylase complex regulator 1" evidence="10">
    <location>
        <begin position="20"/>
        <end position="471"/>
    </location>
</feature>
<keyword evidence="5" id="KW-0206">Cytoskeleton</keyword>
<name>A0A6J0U971_9SAUR</name>
<dbReference type="GO" id="GO:0034451">
    <property type="term" value="C:centriolar satellite"/>
    <property type="evidence" value="ECO:0007669"/>
    <property type="project" value="UniProtKB-SubCell"/>
</dbReference>
<evidence type="ECO:0000256" key="2">
    <source>
        <dbReference type="ARBA" id="ARBA00022490"/>
    </source>
</evidence>
<dbReference type="InterPro" id="IPR038968">
    <property type="entry name" value="CSTPP1"/>
</dbReference>
<keyword evidence="10" id="KW-0732">Signal</keyword>
<accession>A0A6J0U971</accession>
<dbReference type="KEGG" id="pvt:110081944"/>
<sequence length="471" mass="53121">MNASHVLSWLLLETFGVFRNQNAKTVFMSGCTARWLLQLGIRLEKWENFRVRRSPRSSSSDRILVVRGLVSSRSPFLSRWRLVSWRPIRKKGGVGAAAAAATAARVDRMLNADRLSQSGLEYLGQRCRVVIMLSLEEEDGIPTIVDQLNQMLNAQRHVITYMEDAVNQLLECKEDISQFGVARFFTEYFNSVRQGTHILFREFSFVQATPHNRVSFLRTFWRCFRTVGKNGDLLTAKEYHCLLQLLCPDFPMELTQKAARIVLMDDAVDCLMSFSDFLFAFQIQFYYSEFLDSVATIYQDLLTGKNPNTVIVPTSSSGQHRSRQAPSECSPLDGVETSVFYQCLESLCDRSKYSCPPSALIKEVLGSAQRLTFYGFLMALAKHHGINRALGALPDKTELLLDPVMDQELEKLIAQVSGLSVSSSGNSSGEVVNVPSRPSSRISSPWRPLHHRRKIDTESEGSTEETDSSEN</sequence>
<organism evidence="11 12">
    <name type="scientific">Pogona vitticeps</name>
    <name type="common">central bearded dragon</name>
    <dbReference type="NCBI Taxonomy" id="103695"/>
    <lineage>
        <taxon>Eukaryota</taxon>
        <taxon>Metazoa</taxon>
        <taxon>Chordata</taxon>
        <taxon>Craniata</taxon>
        <taxon>Vertebrata</taxon>
        <taxon>Euteleostomi</taxon>
        <taxon>Lepidosauria</taxon>
        <taxon>Squamata</taxon>
        <taxon>Bifurcata</taxon>
        <taxon>Unidentata</taxon>
        <taxon>Episquamata</taxon>
        <taxon>Toxicofera</taxon>
        <taxon>Iguania</taxon>
        <taxon>Acrodonta</taxon>
        <taxon>Agamidae</taxon>
        <taxon>Amphibolurinae</taxon>
        <taxon>Pogona</taxon>
    </lineage>
</organism>
<feature type="signal peptide" evidence="10">
    <location>
        <begin position="1"/>
        <end position="19"/>
    </location>
</feature>
<dbReference type="GO" id="GO:0005874">
    <property type="term" value="C:microtubule"/>
    <property type="evidence" value="ECO:0007669"/>
    <property type="project" value="UniProtKB-KW"/>
</dbReference>
<dbReference type="InParanoid" id="A0A6J0U971"/>
<dbReference type="CTD" id="79096"/>
<comment type="similarity">
    <text evidence="6">Belongs to the CSTPP1 family.</text>
</comment>
<protein>
    <recommendedName>
        <fullName evidence="7">Centriolar satellite-associated tubulin polyglutamylase complex regulator 1</fullName>
    </recommendedName>
</protein>
<evidence type="ECO:0000313" key="11">
    <source>
        <dbReference type="Proteomes" id="UP001652642"/>
    </source>
</evidence>
<dbReference type="Proteomes" id="UP001652642">
    <property type="component" value="Chromosome 1"/>
</dbReference>
<evidence type="ECO:0000256" key="5">
    <source>
        <dbReference type="ARBA" id="ARBA00023212"/>
    </source>
</evidence>
<keyword evidence="2" id="KW-0963">Cytoplasm</keyword>
<evidence type="ECO:0000256" key="8">
    <source>
        <dbReference type="ARBA" id="ARBA00045673"/>
    </source>
</evidence>
<dbReference type="PANTHER" id="PTHR34252:SF1">
    <property type="entry name" value="CENTRIOLAR SATELLITE-ASSOCIATED TUBULIN POLYGLUTAMYLASE COMPLEX REGULATOR 1"/>
    <property type="match status" value="1"/>
</dbReference>
<dbReference type="GeneID" id="110081944"/>
<evidence type="ECO:0000256" key="1">
    <source>
        <dbReference type="ARBA" id="ARBA00004607"/>
    </source>
</evidence>
<dbReference type="PANTHER" id="PTHR34252">
    <property type="entry name" value="UPF0705 PROTEIN C11ORF49"/>
    <property type="match status" value="1"/>
</dbReference>
<feature type="compositionally biased region" description="Low complexity" evidence="9">
    <location>
        <begin position="420"/>
        <end position="447"/>
    </location>
</feature>
<dbReference type="CDD" id="cd22959">
    <property type="entry name" value="DD_C11orf49"/>
    <property type="match status" value="1"/>
</dbReference>
<reference evidence="12" key="2">
    <citation type="submission" date="2025-08" db="UniProtKB">
        <authorList>
            <consortium name="RefSeq"/>
        </authorList>
    </citation>
    <scope>IDENTIFICATION</scope>
</reference>
<evidence type="ECO:0000256" key="10">
    <source>
        <dbReference type="SAM" id="SignalP"/>
    </source>
</evidence>
<gene>
    <name evidence="12" type="primary">CSTPP1</name>
</gene>
<feature type="region of interest" description="Disordered" evidence="9">
    <location>
        <begin position="420"/>
        <end position="471"/>
    </location>
</feature>
<keyword evidence="3" id="KW-0597">Phosphoprotein</keyword>
<evidence type="ECO:0000256" key="6">
    <source>
        <dbReference type="ARBA" id="ARBA00033750"/>
    </source>
</evidence>
<evidence type="ECO:0000256" key="9">
    <source>
        <dbReference type="SAM" id="MobiDB-lite"/>
    </source>
</evidence>
<evidence type="ECO:0000256" key="4">
    <source>
        <dbReference type="ARBA" id="ARBA00022701"/>
    </source>
</evidence>
<evidence type="ECO:0000256" key="7">
    <source>
        <dbReference type="ARBA" id="ARBA00033769"/>
    </source>
</evidence>